<dbReference type="STRING" id="1232681.ADIS_3508"/>
<dbReference type="InterPro" id="IPR023393">
    <property type="entry name" value="START-like_dom_sf"/>
</dbReference>
<protein>
    <recommendedName>
        <fullName evidence="3">SRPBCC family protein</fullName>
    </recommendedName>
</protein>
<dbReference type="SUPFAM" id="SSF55961">
    <property type="entry name" value="Bet v1-like"/>
    <property type="match status" value="1"/>
</dbReference>
<accession>R7ZPL1</accession>
<organism evidence="1 2">
    <name type="scientific">Lunatimonas lonarensis</name>
    <dbReference type="NCBI Taxonomy" id="1232681"/>
    <lineage>
        <taxon>Bacteria</taxon>
        <taxon>Pseudomonadati</taxon>
        <taxon>Bacteroidota</taxon>
        <taxon>Cytophagia</taxon>
        <taxon>Cytophagales</taxon>
        <taxon>Cyclobacteriaceae</taxon>
    </lineage>
</organism>
<reference evidence="1 2" key="1">
    <citation type="submission" date="2013-02" db="EMBL/GenBank/DDBJ databases">
        <title>A novel strain isolated from Lonar lake, Maharashtra, India.</title>
        <authorList>
            <person name="Singh A."/>
        </authorList>
    </citation>
    <scope>NUCLEOTIDE SEQUENCE [LARGE SCALE GENOMIC DNA]</scope>
    <source>
        <strain evidence="1 2">AK24</strain>
    </source>
</reference>
<evidence type="ECO:0000313" key="1">
    <source>
        <dbReference type="EMBL" id="EON76030.1"/>
    </source>
</evidence>
<proteinExistence type="predicted"/>
<evidence type="ECO:0000313" key="2">
    <source>
        <dbReference type="Proteomes" id="UP000013909"/>
    </source>
</evidence>
<dbReference type="EMBL" id="AQHR01000089">
    <property type="protein sequence ID" value="EON76030.1"/>
    <property type="molecule type" value="Genomic_DNA"/>
</dbReference>
<evidence type="ECO:0008006" key="3">
    <source>
        <dbReference type="Google" id="ProtNLM"/>
    </source>
</evidence>
<sequence length="175" mass="20467">MLMTTILSIGTSNAQRTRKFPETKAEIIINTQIDTAFNYIVPVDLSLIFKRYKRLPAVEKTNENELWFRPGLTRTVYFDDGTTAKETLLTVEQSQSFTYKIEGFTSQLRFLAKRIEGNWQFTTMENGHTHIEWTYTIIPKNFIARFIIRYFILKDINGLLNNGLSIIKENLENEE</sequence>
<gene>
    <name evidence="1" type="ORF">ADIS_3508</name>
</gene>
<keyword evidence="2" id="KW-1185">Reference proteome</keyword>
<dbReference type="Gene3D" id="3.30.530.20">
    <property type="match status" value="1"/>
</dbReference>
<name>R7ZPL1_9BACT</name>
<dbReference type="Proteomes" id="UP000013909">
    <property type="component" value="Unassembled WGS sequence"/>
</dbReference>
<dbReference type="AlphaFoldDB" id="R7ZPL1"/>
<comment type="caution">
    <text evidence="1">The sequence shown here is derived from an EMBL/GenBank/DDBJ whole genome shotgun (WGS) entry which is preliminary data.</text>
</comment>